<protein>
    <submittedName>
        <fullName evidence="1">DUF3619 family protein</fullName>
    </submittedName>
</protein>
<sequence>MNNIEHLYAPPAPRPAGDSLEGQVAMRLTARLSHGAEELPHDISERLRFARERAVAVAQQRRRTESVAQAAPVLVAAGRSAALGGPPSVWLRMASALPLVMLLVGLVVIQHHHDAEQIAAAAEIDSALLADELPPAAYRDPGFLEYLRVAEAP</sequence>
<keyword evidence="2" id="KW-1185">Reference proteome</keyword>
<comment type="caution">
    <text evidence="1">The sequence shown here is derived from an EMBL/GenBank/DDBJ whole genome shotgun (WGS) entry which is preliminary data.</text>
</comment>
<accession>A0ABU9CFT8</accession>
<name>A0ABU9CFT8_9BURK</name>
<gene>
    <name evidence="1" type="ORF">AACH10_10855</name>
</gene>
<evidence type="ECO:0000313" key="2">
    <source>
        <dbReference type="Proteomes" id="UP001365405"/>
    </source>
</evidence>
<organism evidence="1 2">
    <name type="scientific">Pseudaquabacterium inlustre</name>
    <dbReference type="NCBI Taxonomy" id="2984192"/>
    <lineage>
        <taxon>Bacteria</taxon>
        <taxon>Pseudomonadati</taxon>
        <taxon>Pseudomonadota</taxon>
        <taxon>Betaproteobacteria</taxon>
        <taxon>Burkholderiales</taxon>
        <taxon>Sphaerotilaceae</taxon>
        <taxon>Pseudaquabacterium</taxon>
    </lineage>
</organism>
<dbReference type="Proteomes" id="UP001365405">
    <property type="component" value="Unassembled WGS sequence"/>
</dbReference>
<dbReference type="InterPro" id="IPR022064">
    <property type="entry name" value="DUF3619"/>
</dbReference>
<reference evidence="1 2" key="1">
    <citation type="submission" date="2024-04" db="EMBL/GenBank/DDBJ databases">
        <title>Novel species of the genus Ideonella isolated from streams.</title>
        <authorList>
            <person name="Lu H."/>
        </authorList>
    </citation>
    <scope>NUCLEOTIDE SEQUENCE [LARGE SCALE GENOMIC DNA]</scope>
    <source>
        <strain evidence="1 2">DXS22W</strain>
    </source>
</reference>
<dbReference type="RefSeq" id="WP_341410402.1">
    <property type="nucleotide sequence ID" value="NZ_JBBUTH010000004.1"/>
</dbReference>
<evidence type="ECO:0000313" key="1">
    <source>
        <dbReference type="EMBL" id="MEK8050738.1"/>
    </source>
</evidence>
<dbReference type="Pfam" id="PF12279">
    <property type="entry name" value="DUF3619"/>
    <property type="match status" value="1"/>
</dbReference>
<proteinExistence type="predicted"/>
<dbReference type="EMBL" id="JBBUTH010000004">
    <property type="protein sequence ID" value="MEK8050738.1"/>
    <property type="molecule type" value="Genomic_DNA"/>
</dbReference>